<dbReference type="InterPro" id="IPR050428">
    <property type="entry name" value="TCS_sensor_his_kinase"/>
</dbReference>
<evidence type="ECO:0000256" key="6">
    <source>
        <dbReference type="ARBA" id="ARBA00022692"/>
    </source>
</evidence>
<keyword evidence="5" id="KW-0808">Transferase</keyword>
<feature type="transmembrane region" description="Helical" evidence="11">
    <location>
        <begin position="145"/>
        <end position="167"/>
    </location>
</feature>
<dbReference type="InterPro" id="IPR013727">
    <property type="entry name" value="2CSK_N"/>
</dbReference>
<dbReference type="PANTHER" id="PTHR45436:SF1">
    <property type="entry name" value="SENSOR PROTEIN QSEC"/>
    <property type="match status" value="1"/>
</dbReference>
<dbReference type="InterPro" id="IPR036890">
    <property type="entry name" value="HATPase_C_sf"/>
</dbReference>
<comment type="subcellular location">
    <subcellularLocation>
        <location evidence="2">Membrane</location>
    </subcellularLocation>
</comment>
<evidence type="ECO:0000256" key="10">
    <source>
        <dbReference type="SAM" id="MobiDB-lite"/>
    </source>
</evidence>
<evidence type="ECO:0000256" key="1">
    <source>
        <dbReference type="ARBA" id="ARBA00000085"/>
    </source>
</evidence>
<keyword evidence="14" id="KW-1185">Reference proteome</keyword>
<dbReference type="InterPro" id="IPR003594">
    <property type="entry name" value="HATPase_dom"/>
</dbReference>
<dbReference type="Pfam" id="PF00512">
    <property type="entry name" value="HisKA"/>
    <property type="match status" value="1"/>
</dbReference>
<dbReference type="Pfam" id="PF02518">
    <property type="entry name" value="HATPase_c"/>
    <property type="match status" value="1"/>
</dbReference>
<dbReference type="SMART" id="SM00388">
    <property type="entry name" value="HisKA"/>
    <property type="match status" value="1"/>
</dbReference>
<proteinExistence type="predicted"/>
<dbReference type="Proteomes" id="UP000035955">
    <property type="component" value="Unassembled WGS sequence"/>
</dbReference>
<evidence type="ECO:0000259" key="12">
    <source>
        <dbReference type="PROSITE" id="PS50109"/>
    </source>
</evidence>
<keyword evidence="7" id="KW-0418">Kinase</keyword>
<evidence type="ECO:0000313" key="13">
    <source>
        <dbReference type="EMBL" id="KMO33540.1"/>
    </source>
</evidence>
<evidence type="ECO:0000256" key="9">
    <source>
        <dbReference type="ARBA" id="ARBA00023136"/>
    </source>
</evidence>
<feature type="region of interest" description="Disordered" evidence="10">
    <location>
        <begin position="437"/>
        <end position="456"/>
    </location>
</feature>
<name>A0A0J6SEA6_9HYPH</name>
<keyword evidence="9 11" id="KW-0472">Membrane</keyword>
<dbReference type="SMART" id="SM00387">
    <property type="entry name" value="HATPase_c"/>
    <property type="match status" value="1"/>
</dbReference>
<dbReference type="PROSITE" id="PS50109">
    <property type="entry name" value="HIS_KIN"/>
    <property type="match status" value="1"/>
</dbReference>
<protein>
    <recommendedName>
        <fullName evidence="3">histidine kinase</fullName>
        <ecNumber evidence="3">2.7.13.3</ecNumber>
    </recommendedName>
</protein>
<gene>
    <name evidence="13" type="ORF">VQ02_20720</name>
</gene>
<dbReference type="Pfam" id="PF08521">
    <property type="entry name" value="2CSK_N"/>
    <property type="match status" value="1"/>
</dbReference>
<keyword evidence="6 11" id="KW-0812">Transmembrane</keyword>
<dbReference type="InterPro" id="IPR036097">
    <property type="entry name" value="HisK_dim/P_sf"/>
</dbReference>
<dbReference type="Gene3D" id="3.30.565.10">
    <property type="entry name" value="Histidine kinase-like ATPase, C-terminal domain"/>
    <property type="match status" value="1"/>
</dbReference>
<keyword evidence="8 11" id="KW-1133">Transmembrane helix</keyword>
<feature type="domain" description="Histidine kinase" evidence="12">
    <location>
        <begin position="230"/>
        <end position="451"/>
    </location>
</feature>
<feature type="transmembrane region" description="Helical" evidence="11">
    <location>
        <begin position="6"/>
        <end position="27"/>
    </location>
</feature>
<comment type="catalytic activity">
    <reaction evidence="1">
        <text>ATP + protein L-histidine = ADP + protein N-phospho-L-histidine.</text>
        <dbReference type="EC" id="2.7.13.3"/>
    </reaction>
</comment>
<evidence type="ECO:0000256" key="3">
    <source>
        <dbReference type="ARBA" id="ARBA00012438"/>
    </source>
</evidence>
<dbReference type="InterPro" id="IPR005467">
    <property type="entry name" value="His_kinase_dom"/>
</dbReference>
<reference evidence="13 14" key="1">
    <citation type="submission" date="2015-03" db="EMBL/GenBank/DDBJ databases">
        <title>Genome sequencing of Methylobacterium variabile DSM 16961.</title>
        <authorList>
            <person name="Chaudhry V."/>
            <person name="Patil P.B."/>
        </authorList>
    </citation>
    <scope>NUCLEOTIDE SEQUENCE [LARGE SCALE GENOMIC DNA]</scope>
    <source>
        <strain evidence="13 14">DSM 16961</strain>
    </source>
</reference>
<dbReference type="SUPFAM" id="SSF47384">
    <property type="entry name" value="Homodimeric domain of signal transducing histidine kinase"/>
    <property type="match status" value="1"/>
</dbReference>
<evidence type="ECO:0000256" key="5">
    <source>
        <dbReference type="ARBA" id="ARBA00022679"/>
    </source>
</evidence>
<evidence type="ECO:0000256" key="7">
    <source>
        <dbReference type="ARBA" id="ARBA00022777"/>
    </source>
</evidence>
<dbReference type="CDD" id="cd00075">
    <property type="entry name" value="HATPase"/>
    <property type="match status" value="1"/>
</dbReference>
<dbReference type="Gene3D" id="1.10.287.130">
    <property type="match status" value="1"/>
</dbReference>
<evidence type="ECO:0000256" key="11">
    <source>
        <dbReference type="SAM" id="Phobius"/>
    </source>
</evidence>
<dbReference type="PRINTS" id="PR00344">
    <property type="entry name" value="BCTRLSENSOR"/>
</dbReference>
<dbReference type="PATRIC" id="fig|298794.3.peg.1488"/>
<dbReference type="EC" id="2.7.13.3" evidence="3"/>
<accession>A0A0J6SEA6</accession>
<sequence length="456" mass="49084">MVPMAALAVLLGIGGTWFVGTFATNAYDRVLAGAILSIAERLSVQDGQVTLDLPSAAFAMLSNTQRDSIFYSVTDDRAFVTGYPDLPLPERMPPPETLVYRDAVFRGQRVRIGAMLKPIYITRHAALVQVAETTHDRDLLARRMLLALTALGATLAGIGSLLIWFSVRMGLAPLDDLRREIEHRFHGQGPVPAVPVAGVPREALPFVEALNELLSQLNQAMTVLRRFTADASHQLRTPVAILKTHLRLLDRQPPGSEGWRSSRADIDGAVDRLDRLITQLLTLVVSEEGAARRVQAAETDVVALARDTALDLVGVARQRRVTLSFDGPEAPVTIPAEPFLLEEALRNLIDNAIRYNHSGGHVRVSVATEAGPDGPSCRLEVEDDGPGIPEDQYGRVFERFHRLERPGDPGGSGLGLAIVQAFVARLGGTVTLHPGAGGRGLRARISLPPGPGSGAA</sequence>
<organism evidence="13 14">
    <name type="scientific">Methylobacterium variabile</name>
    <dbReference type="NCBI Taxonomy" id="298794"/>
    <lineage>
        <taxon>Bacteria</taxon>
        <taxon>Pseudomonadati</taxon>
        <taxon>Pseudomonadota</taxon>
        <taxon>Alphaproteobacteria</taxon>
        <taxon>Hyphomicrobiales</taxon>
        <taxon>Methylobacteriaceae</taxon>
        <taxon>Methylobacterium</taxon>
    </lineage>
</organism>
<dbReference type="AlphaFoldDB" id="A0A0J6SEA6"/>
<evidence type="ECO:0000256" key="2">
    <source>
        <dbReference type="ARBA" id="ARBA00004370"/>
    </source>
</evidence>
<dbReference type="EMBL" id="LABY01000151">
    <property type="protein sequence ID" value="KMO33540.1"/>
    <property type="molecule type" value="Genomic_DNA"/>
</dbReference>
<evidence type="ECO:0000256" key="8">
    <source>
        <dbReference type="ARBA" id="ARBA00022989"/>
    </source>
</evidence>
<dbReference type="GO" id="GO:0000155">
    <property type="term" value="F:phosphorelay sensor kinase activity"/>
    <property type="evidence" value="ECO:0007669"/>
    <property type="project" value="InterPro"/>
</dbReference>
<evidence type="ECO:0000313" key="14">
    <source>
        <dbReference type="Proteomes" id="UP000035955"/>
    </source>
</evidence>
<evidence type="ECO:0000256" key="4">
    <source>
        <dbReference type="ARBA" id="ARBA00022553"/>
    </source>
</evidence>
<dbReference type="PANTHER" id="PTHR45436">
    <property type="entry name" value="SENSOR HISTIDINE KINASE YKOH"/>
    <property type="match status" value="1"/>
</dbReference>
<dbReference type="InterPro" id="IPR004358">
    <property type="entry name" value="Sig_transdc_His_kin-like_C"/>
</dbReference>
<dbReference type="CDD" id="cd00082">
    <property type="entry name" value="HisKA"/>
    <property type="match status" value="1"/>
</dbReference>
<keyword evidence="4" id="KW-0597">Phosphoprotein</keyword>
<dbReference type="InterPro" id="IPR003661">
    <property type="entry name" value="HisK_dim/P_dom"/>
</dbReference>
<dbReference type="SUPFAM" id="SSF55874">
    <property type="entry name" value="ATPase domain of HSP90 chaperone/DNA topoisomerase II/histidine kinase"/>
    <property type="match status" value="1"/>
</dbReference>
<dbReference type="GO" id="GO:0005886">
    <property type="term" value="C:plasma membrane"/>
    <property type="evidence" value="ECO:0007669"/>
    <property type="project" value="TreeGrafter"/>
</dbReference>
<comment type="caution">
    <text evidence="13">The sequence shown here is derived from an EMBL/GenBank/DDBJ whole genome shotgun (WGS) entry which is preliminary data.</text>
</comment>